<gene>
    <name evidence="1" type="ORF">BLNAU_5354</name>
</gene>
<reference evidence="1 2" key="1">
    <citation type="journal article" date="2022" name="bioRxiv">
        <title>Genomics of Preaxostyla Flagellates Illuminates Evolutionary Transitions and the Path Towards Mitochondrial Loss.</title>
        <authorList>
            <person name="Novak L.V.F."/>
            <person name="Treitli S.C."/>
            <person name="Pyrih J."/>
            <person name="Halakuc P."/>
            <person name="Pipaliya S.V."/>
            <person name="Vacek V."/>
            <person name="Brzon O."/>
            <person name="Soukal P."/>
            <person name="Eme L."/>
            <person name="Dacks J.B."/>
            <person name="Karnkowska A."/>
            <person name="Elias M."/>
            <person name="Hampl V."/>
        </authorList>
    </citation>
    <scope>NUCLEOTIDE SEQUENCE [LARGE SCALE GENOMIC DNA]</scope>
    <source>
        <strain evidence="1">NAU3</strain>
        <tissue evidence="1">Gut</tissue>
    </source>
</reference>
<dbReference type="Proteomes" id="UP001281761">
    <property type="component" value="Unassembled WGS sequence"/>
</dbReference>
<evidence type="ECO:0000313" key="2">
    <source>
        <dbReference type="Proteomes" id="UP001281761"/>
    </source>
</evidence>
<name>A0ABQ9Y727_9EUKA</name>
<sequence>MAAIDETTATLSSPDRSDLPCPHLLFTVDCSPFLNWSEDRRETGGEKAVVFRSLVATVKCQPALDTSLEAKAVNFLESVIPQNKLSDDTFLDRLTSFSDESMTEFVQSFGVILSSPNRAIITATLEIIEFLIWSCSLKLHLALVNANLIPQLIDSLNPQSLSLTEAVDIHTSFMGIISHSLMLTTHFCVENLEHEDADEQQAVHETILNQVLVPSEKYICHLCANRYFIVIGEQSNEFMILLARILLISSNYQPTMKVIIHMPVTLTIPSCLTFFEDESSIYLFLDNMNNAQRDWNKRREEYRQRWKTVNRGLRMEGSEDVIEGKLRNDKDEYFGGRIVVRSIDLSGQQGMNAQKLE</sequence>
<dbReference type="EMBL" id="JARBJD010000028">
    <property type="protein sequence ID" value="KAK2959576.1"/>
    <property type="molecule type" value="Genomic_DNA"/>
</dbReference>
<accession>A0ABQ9Y727</accession>
<evidence type="ECO:0000313" key="1">
    <source>
        <dbReference type="EMBL" id="KAK2959576.1"/>
    </source>
</evidence>
<comment type="caution">
    <text evidence="1">The sequence shown here is derived from an EMBL/GenBank/DDBJ whole genome shotgun (WGS) entry which is preliminary data.</text>
</comment>
<proteinExistence type="predicted"/>
<organism evidence="1 2">
    <name type="scientific">Blattamonas nauphoetae</name>
    <dbReference type="NCBI Taxonomy" id="2049346"/>
    <lineage>
        <taxon>Eukaryota</taxon>
        <taxon>Metamonada</taxon>
        <taxon>Preaxostyla</taxon>
        <taxon>Oxymonadida</taxon>
        <taxon>Blattamonas</taxon>
    </lineage>
</organism>
<keyword evidence="2" id="KW-1185">Reference proteome</keyword>
<protein>
    <submittedName>
        <fullName evidence="1">Uncharacterized protein</fullName>
    </submittedName>
</protein>